<dbReference type="AlphaFoldDB" id="A0A2G4QYM9"/>
<feature type="binding site" evidence="4">
    <location>
        <position position="17"/>
    </location>
    <ligand>
        <name>3-amino-2-oxopropyl phosphate</name>
        <dbReference type="ChEBI" id="CHEBI:57279"/>
    </ligand>
</feature>
<feature type="active site" description="Proton donor" evidence="4">
    <location>
        <position position="208"/>
    </location>
</feature>
<accession>A0A2G4QYM9</accession>
<reference evidence="6 9" key="4">
    <citation type="journal article" date="2021" name="Syst. Appl. Microbiol.">
        <title>nCampylobacter vulpis sp. nov. isolated from wild red foxes.</title>
        <authorList>
            <person name="Parisi A."/>
            <person name="Chiara M."/>
            <person name="Caffara M."/>
            <person name="Mion D."/>
            <person name="Miller W.G."/>
            <person name="Caruso M."/>
            <person name="Manzari C."/>
            <person name="Florio D."/>
            <person name="Capozzi L."/>
            <person name="D'Erchia A.M."/>
            <person name="Manzulli V."/>
            <person name="Zanoni R.G."/>
        </authorList>
    </citation>
    <scope>NUCLEOTIDE SEQUENCE [LARGE SCALE GENOMIC DNA]</scope>
    <source>
        <strain evidence="6 9">52/13</strain>
    </source>
</reference>
<dbReference type="EC" id="2.6.99.2" evidence="4 5"/>
<keyword evidence="1 4" id="KW-0963">Cytoplasm</keyword>
<evidence type="ECO:0000313" key="7">
    <source>
        <dbReference type="EMBL" id="PHY89417.1"/>
    </source>
</evidence>
<dbReference type="InterPro" id="IPR013785">
    <property type="entry name" value="Aldolase_TIM"/>
</dbReference>
<protein>
    <recommendedName>
        <fullName evidence="4 5">Pyridoxine 5'-phosphate synthase</fullName>
        <shortName evidence="4">PNP synthase</shortName>
        <ecNumber evidence="4 5">2.6.99.2</ecNumber>
    </recommendedName>
</protein>
<dbReference type="EMBL" id="LDWY01000095">
    <property type="protein sequence ID" value="PHY89417.1"/>
    <property type="molecule type" value="Genomic_DNA"/>
</dbReference>
<evidence type="ECO:0000313" key="9">
    <source>
        <dbReference type="Proteomes" id="UP000811399"/>
    </source>
</evidence>
<evidence type="ECO:0000256" key="3">
    <source>
        <dbReference type="ARBA" id="ARBA00023096"/>
    </source>
</evidence>
<evidence type="ECO:0000256" key="5">
    <source>
        <dbReference type="NCBIfam" id="TIGR00559"/>
    </source>
</evidence>
<dbReference type="PANTHER" id="PTHR30456:SF0">
    <property type="entry name" value="PYRIDOXINE 5'-PHOSPHATE SYNTHASE"/>
    <property type="match status" value="1"/>
</dbReference>
<gene>
    <name evidence="4" type="primary">pdxJ</name>
    <name evidence="7" type="ORF">AA994_08115</name>
    <name evidence="6" type="ORF">CVU5213_06000</name>
</gene>
<dbReference type="Proteomes" id="UP000237472">
    <property type="component" value="Unassembled WGS sequence"/>
</dbReference>
<comment type="pathway">
    <text evidence="4">Cofactor biosynthesis; pyridoxine 5'-phosphate biosynthesis; pyridoxine 5'-phosphate from D-erythrose 4-phosphate: step 5/5.</text>
</comment>
<dbReference type="InterPro" id="IPR036130">
    <property type="entry name" value="Pyridoxine-5'_phos_synth"/>
</dbReference>
<organism evidence="7 8">
    <name type="scientific">Campylobacter vulpis</name>
    <dbReference type="NCBI Taxonomy" id="1655500"/>
    <lineage>
        <taxon>Bacteria</taxon>
        <taxon>Pseudomonadati</taxon>
        <taxon>Campylobacterota</taxon>
        <taxon>Epsilonproteobacteria</taxon>
        <taxon>Campylobacterales</taxon>
        <taxon>Campylobacteraceae</taxon>
        <taxon>Campylobacter</taxon>
    </lineage>
</organism>
<feature type="binding site" evidence="4">
    <location>
        <position position="98"/>
    </location>
    <ligand>
        <name>1-deoxy-D-xylulose 5-phosphate</name>
        <dbReference type="ChEBI" id="CHEBI:57792"/>
    </ligand>
</feature>
<comment type="catalytic activity">
    <reaction evidence="4">
        <text>3-amino-2-oxopropyl phosphate + 1-deoxy-D-xylulose 5-phosphate = pyridoxine 5'-phosphate + phosphate + 2 H2O + H(+)</text>
        <dbReference type="Rhea" id="RHEA:15265"/>
        <dbReference type="ChEBI" id="CHEBI:15377"/>
        <dbReference type="ChEBI" id="CHEBI:15378"/>
        <dbReference type="ChEBI" id="CHEBI:43474"/>
        <dbReference type="ChEBI" id="CHEBI:57279"/>
        <dbReference type="ChEBI" id="CHEBI:57792"/>
        <dbReference type="ChEBI" id="CHEBI:58589"/>
        <dbReference type="EC" id="2.6.99.2"/>
    </reaction>
</comment>
<comment type="subcellular location">
    <subcellularLocation>
        <location evidence="4">Cytoplasm</location>
    </subcellularLocation>
</comment>
<evidence type="ECO:0000313" key="8">
    <source>
        <dbReference type="Proteomes" id="UP000237472"/>
    </source>
</evidence>
<dbReference type="GO" id="GO:0008615">
    <property type="term" value="P:pyridoxine biosynthetic process"/>
    <property type="evidence" value="ECO:0007669"/>
    <property type="project" value="UniProtKB-UniRule"/>
</dbReference>
<dbReference type="Proteomes" id="UP000811399">
    <property type="component" value="Unassembled WGS sequence"/>
</dbReference>
<dbReference type="HAMAP" id="MF_00279">
    <property type="entry name" value="PdxJ"/>
    <property type="match status" value="1"/>
</dbReference>
<keyword evidence="3 4" id="KW-0664">Pyridoxine biosynthesis</keyword>
<keyword evidence="9" id="KW-1185">Reference proteome</keyword>
<dbReference type="CDD" id="cd00003">
    <property type="entry name" value="PNPsynthase"/>
    <property type="match status" value="1"/>
</dbReference>
<feature type="binding site" evidence="4">
    <location>
        <position position="6"/>
    </location>
    <ligand>
        <name>3-amino-2-oxopropyl phosphate</name>
        <dbReference type="ChEBI" id="CHEBI:57279"/>
    </ligand>
</feature>
<dbReference type="NCBIfam" id="NF003627">
    <property type="entry name" value="PRK05265.1-5"/>
    <property type="match status" value="1"/>
</dbReference>
<dbReference type="PANTHER" id="PTHR30456">
    <property type="entry name" value="PYRIDOXINE 5'-PHOSPHATE SYNTHASE"/>
    <property type="match status" value="1"/>
</dbReference>
<dbReference type="EMBL" id="VJYU01000017">
    <property type="protein sequence ID" value="MBS4241272.1"/>
    <property type="molecule type" value="Genomic_DNA"/>
</dbReference>
<feature type="active site" description="Proton acceptor" evidence="4">
    <location>
        <position position="41"/>
    </location>
</feature>
<dbReference type="SUPFAM" id="SSF63892">
    <property type="entry name" value="Pyridoxine 5'-phosphate synthase"/>
    <property type="match status" value="1"/>
</dbReference>
<evidence type="ECO:0000256" key="2">
    <source>
        <dbReference type="ARBA" id="ARBA00022679"/>
    </source>
</evidence>
<comment type="caution">
    <text evidence="7">The sequence shown here is derived from an EMBL/GenBank/DDBJ whole genome shotgun (WGS) entry which is preliminary data.</text>
</comment>
<dbReference type="Gene3D" id="3.20.20.70">
    <property type="entry name" value="Aldolase class I"/>
    <property type="match status" value="1"/>
</dbReference>
<comment type="subunit">
    <text evidence="4">Homooctamer; tetramer of dimers.</text>
</comment>
<feature type="active site" description="Proton acceptor" evidence="4">
    <location>
        <position position="68"/>
    </location>
</feature>
<reference evidence="8" key="1">
    <citation type="submission" date="2015-06" db="EMBL/GenBank/DDBJ databases">
        <authorList>
            <person name="Parisi A."/>
            <person name="Chiara M."/>
            <person name="Florio D."/>
            <person name="Miccolupo A."/>
            <person name="Manzari C."/>
            <person name="Mion D."/>
            <person name="Caruso M."/>
            <person name="D'erchia A.M."/>
            <person name="Zanoni R."/>
        </authorList>
    </citation>
    <scope>NUCLEOTIDE SEQUENCE [LARGE SCALE GENOMIC DNA]</scope>
    <source>
        <strain evidence="8">73/13</strain>
    </source>
</reference>
<feature type="binding site" evidence="4">
    <location>
        <begin position="8"/>
        <end position="9"/>
    </location>
    <ligand>
        <name>1-deoxy-D-xylulose 5-phosphate</name>
        <dbReference type="ChEBI" id="CHEBI:57792"/>
    </ligand>
</feature>
<comment type="function">
    <text evidence="4">Catalyzes the complicated ring closure reaction between the two acyclic compounds 1-deoxy-D-xylulose-5-phosphate (DXP) and 3-amino-2-oxopropyl phosphate (1-amino-acetone-3-phosphate or AAP) to form pyridoxine 5'-phosphate (PNP) and inorganic phosphate.</text>
</comment>
<comment type="similarity">
    <text evidence="4">Belongs to the PNP synthase family.</text>
</comment>
<keyword evidence="2 4" id="KW-0808">Transferase</keyword>
<dbReference type="UniPathway" id="UPA00244">
    <property type="reaction ID" value="UER00313"/>
</dbReference>
<dbReference type="NCBIfam" id="NF003625">
    <property type="entry name" value="PRK05265.1-3"/>
    <property type="match status" value="1"/>
</dbReference>
<proteinExistence type="inferred from homology"/>
<feature type="binding site" evidence="4">
    <location>
        <position position="209"/>
    </location>
    <ligand>
        <name>3-amino-2-oxopropyl phosphate</name>
        <dbReference type="ChEBI" id="CHEBI:57279"/>
    </ligand>
</feature>
<dbReference type="GO" id="GO:0005829">
    <property type="term" value="C:cytosol"/>
    <property type="evidence" value="ECO:0007669"/>
    <property type="project" value="TreeGrafter"/>
</dbReference>
<feature type="binding site" evidence="4">
    <location>
        <position position="43"/>
    </location>
    <ligand>
        <name>1-deoxy-D-xylulose 5-phosphate</name>
        <dbReference type="ChEBI" id="CHEBI:57792"/>
    </ligand>
</feature>
<name>A0A2G4QYM9_9BACT</name>
<dbReference type="NCBIfam" id="TIGR00559">
    <property type="entry name" value="pdxJ"/>
    <property type="match status" value="1"/>
</dbReference>
<dbReference type="GO" id="GO:0033856">
    <property type="term" value="F:pyridoxine 5'-phosphate synthase activity"/>
    <property type="evidence" value="ECO:0007669"/>
    <property type="project" value="UniProtKB-UniRule"/>
</dbReference>
<evidence type="ECO:0000256" key="1">
    <source>
        <dbReference type="ARBA" id="ARBA00022490"/>
    </source>
</evidence>
<dbReference type="InterPro" id="IPR004569">
    <property type="entry name" value="PyrdxlP_synth_PdxJ"/>
</dbReference>
<evidence type="ECO:0000313" key="6">
    <source>
        <dbReference type="EMBL" id="MBS4241272.1"/>
    </source>
</evidence>
<dbReference type="Pfam" id="PF03740">
    <property type="entry name" value="PdxJ"/>
    <property type="match status" value="1"/>
</dbReference>
<feature type="binding site" evidence="4">
    <location>
        <position position="48"/>
    </location>
    <ligand>
        <name>1-deoxy-D-xylulose 5-phosphate</name>
        <dbReference type="ChEBI" id="CHEBI:57792"/>
    </ligand>
</feature>
<dbReference type="RefSeq" id="WP_099462765.1">
    <property type="nucleotide sequence ID" value="NZ_LDWY01000095.1"/>
</dbReference>
<feature type="site" description="Transition state stabilizer" evidence="4">
    <location>
        <position position="147"/>
    </location>
</feature>
<reference evidence="7" key="2">
    <citation type="submission" date="2015-06" db="EMBL/GenBank/DDBJ databases">
        <authorList>
            <person name="Hoefler B.C."/>
            <person name="Straight P.D."/>
        </authorList>
    </citation>
    <scope>NUCLEOTIDE SEQUENCE [LARGE SCALE GENOMIC DNA]</scope>
    <source>
        <strain evidence="7">73/13</strain>
    </source>
</reference>
<evidence type="ECO:0000256" key="4">
    <source>
        <dbReference type="HAMAP-Rule" id="MF_00279"/>
    </source>
</evidence>
<reference evidence="6" key="3">
    <citation type="submission" date="2019-07" db="EMBL/GenBank/DDBJ databases">
        <authorList>
            <person name="Miller W.G."/>
        </authorList>
    </citation>
    <scope>NUCLEOTIDE SEQUENCE</scope>
    <source>
        <strain evidence="6">52/13</strain>
    </source>
</reference>
<feature type="binding site" evidence="4">
    <location>
        <begin position="230"/>
        <end position="231"/>
    </location>
    <ligand>
        <name>3-amino-2-oxopropyl phosphate</name>
        <dbReference type="ChEBI" id="CHEBI:57279"/>
    </ligand>
</feature>
<dbReference type="OrthoDB" id="9806590at2"/>
<sequence length="261" mass="29944">MLLGFNIDHIAVLREARMVNDPDVLEATLLSANFCDQITLHIREDRRHTQEFDLENLIKFCKIPINLECSSNEEMIKIALKYKPNRVTIVPEKREELTTEGGLNLENDRLKTSIKMLQNENIEVSLFINPNLKDVEMSKELGVEMIELHTGHFANLYNAFFSNISKTPYKVLDMDRKVLELSLREELARLEFCAKKGANLGLKIAAGHGLNYKNTKELLFIKEICELNIGQSIVARAVFVGLERALLEMRTLLNESGYQHR</sequence>